<feature type="region of interest" description="Disordered" evidence="1">
    <location>
        <begin position="1"/>
        <end position="24"/>
    </location>
</feature>
<dbReference type="OrthoDB" id="3758789at2"/>
<dbReference type="Pfam" id="PF13582">
    <property type="entry name" value="Reprolysin_3"/>
    <property type="match status" value="1"/>
</dbReference>
<evidence type="ECO:0008006" key="5">
    <source>
        <dbReference type="Google" id="ProtNLM"/>
    </source>
</evidence>
<feature type="region of interest" description="Disordered" evidence="1">
    <location>
        <begin position="50"/>
        <end position="113"/>
    </location>
</feature>
<comment type="caution">
    <text evidence="3">The sequence shown here is derived from an EMBL/GenBank/DDBJ whole genome shotgun (WGS) entry which is preliminary data.</text>
</comment>
<name>A0A401V1A7_9CELL</name>
<keyword evidence="2" id="KW-0732">Signal</keyword>
<feature type="signal peptide" evidence="2">
    <location>
        <begin position="1"/>
        <end position="45"/>
    </location>
</feature>
<dbReference type="AlphaFoldDB" id="A0A401V1A7"/>
<dbReference type="SUPFAM" id="SSF55486">
    <property type="entry name" value="Metalloproteases ('zincins'), catalytic domain"/>
    <property type="match status" value="1"/>
</dbReference>
<evidence type="ECO:0000313" key="3">
    <source>
        <dbReference type="EMBL" id="GCD20683.1"/>
    </source>
</evidence>
<dbReference type="Proteomes" id="UP000288246">
    <property type="component" value="Unassembled WGS sequence"/>
</dbReference>
<reference evidence="3 4" key="1">
    <citation type="submission" date="2018-11" db="EMBL/GenBank/DDBJ databases">
        <title>Draft genome sequence of Cellulomonas takizawaensis strain TKZ-21.</title>
        <authorList>
            <person name="Yamamura H."/>
            <person name="Hayashi T."/>
            <person name="Hamada M."/>
            <person name="Serisawa Y."/>
            <person name="Matsuyama K."/>
            <person name="Nakagawa Y."/>
            <person name="Otoguro M."/>
            <person name="Yanagida F."/>
            <person name="Hayakawa M."/>
        </authorList>
    </citation>
    <scope>NUCLEOTIDE SEQUENCE [LARGE SCALE GENOMIC DNA]</scope>
    <source>
        <strain evidence="3 4">TKZ-21</strain>
    </source>
</reference>
<feature type="compositionally biased region" description="Pro residues" evidence="1">
    <location>
        <begin position="64"/>
        <end position="86"/>
    </location>
</feature>
<organism evidence="3 4">
    <name type="scientific">Cellulomonas algicola</name>
    <dbReference type="NCBI Taxonomy" id="2071633"/>
    <lineage>
        <taxon>Bacteria</taxon>
        <taxon>Bacillati</taxon>
        <taxon>Actinomycetota</taxon>
        <taxon>Actinomycetes</taxon>
        <taxon>Micrococcales</taxon>
        <taxon>Cellulomonadaceae</taxon>
        <taxon>Cellulomonas</taxon>
    </lineage>
</organism>
<evidence type="ECO:0000313" key="4">
    <source>
        <dbReference type="Proteomes" id="UP000288246"/>
    </source>
</evidence>
<proteinExistence type="predicted"/>
<sequence length="605" mass="62555">MRQHRSSAALRTGRPPGRRHGARGVVAALASTGILALLVAAPATAAATDTRPLTGTYERLDADPPLPPPADPPLPPPAEPTLPPPADAGAPRTGETTRPAAATSPGAPDRTHDLVRLADGTGVQVDGDAGLFDGVAPGQRVRVTGTRSAEAPDVGEAGATFDGTAVRTLSAAPGTAAVGERTVAVVLLRLGPAGAEPVPVDDARRVFFTAPDSVAAYVRESSWSQLELRGRDRPDGDVYGYLEIPAGTGCWGEASAGADAAQAAGLDLAGYDHVAFVLDSPDRGCWYGGWAYIGGQVSVNLWAGDSGTRAVAQHEIGHNLGLNHANALVCTAADGHLTSVETPGGSCLVQEYGDPFDAMGDAWNQMQFSANYKARLGWVPASRVTTVTRSGTYALASSEAPTGEPQDLRVPLPSGDYYDLDVRQPYGQTWDAKVSLYPALMNGVEIRRASEVGTALVDTTPGDGYDDAALQVGQTFTDAAAGITITTESVGPGGAVVRVDLGTVGGGWASTYPTMTLRGTSTEWAPVPMTLVADHTWRLTMPFGAHPDEALLLDTDGTGAVTFGDAAGDGTAEPGGPRTPMTQGPAVYEVTFRDDTLAYTVVRVW</sequence>
<feature type="chain" id="PRO_5019140470" description="Peptidase M11 gametolysin domain-containing protein" evidence="2">
    <location>
        <begin position="46"/>
        <end position="605"/>
    </location>
</feature>
<evidence type="ECO:0000256" key="1">
    <source>
        <dbReference type="SAM" id="MobiDB-lite"/>
    </source>
</evidence>
<keyword evidence="4" id="KW-1185">Reference proteome</keyword>
<accession>A0A401V1A7</accession>
<protein>
    <recommendedName>
        <fullName evidence="5">Peptidase M11 gametolysin domain-containing protein</fullName>
    </recommendedName>
</protein>
<dbReference type="RefSeq" id="WP_124343188.1">
    <property type="nucleotide sequence ID" value="NZ_BHYL01000182.1"/>
</dbReference>
<evidence type="ECO:0000256" key="2">
    <source>
        <dbReference type="SAM" id="SignalP"/>
    </source>
</evidence>
<gene>
    <name evidence="3" type="ORF">CTKZ_22450</name>
</gene>
<dbReference type="EMBL" id="BHYL01000182">
    <property type="protein sequence ID" value="GCD20683.1"/>
    <property type="molecule type" value="Genomic_DNA"/>
</dbReference>